<dbReference type="InterPro" id="IPR016163">
    <property type="entry name" value="Ald_DH_C"/>
</dbReference>
<dbReference type="Gene3D" id="3.40.309.10">
    <property type="entry name" value="Aldehyde Dehydrogenase, Chain A, domain 2"/>
    <property type="match status" value="1"/>
</dbReference>
<proteinExistence type="inferred from homology"/>
<dbReference type="InterPro" id="IPR016161">
    <property type="entry name" value="Ald_DH/histidinol_DH"/>
</dbReference>
<gene>
    <name evidence="8" type="primary">dhaS</name>
    <name evidence="8" type="ORF">MPL3356_140126</name>
    <name evidence="9" type="ORF">MPL3365_230269</name>
</gene>
<evidence type="ECO:0000313" key="9">
    <source>
        <dbReference type="EMBL" id="CDX56516.1"/>
    </source>
</evidence>
<dbReference type="CDD" id="cd07114">
    <property type="entry name" value="ALDH_DhaS"/>
    <property type="match status" value="1"/>
</dbReference>
<evidence type="ECO:0000256" key="2">
    <source>
        <dbReference type="ARBA" id="ARBA00022958"/>
    </source>
</evidence>
<reference evidence="10" key="1">
    <citation type="submission" date="2014-08" db="EMBL/GenBank/DDBJ databases">
        <authorList>
            <person name="Moulin L."/>
        </authorList>
    </citation>
    <scope>NUCLEOTIDE SEQUENCE [LARGE SCALE GENOMIC DNA]</scope>
</reference>
<evidence type="ECO:0000256" key="1">
    <source>
        <dbReference type="ARBA" id="ARBA00009986"/>
    </source>
</evidence>
<reference evidence="8 11" key="2">
    <citation type="submission" date="2014-08" db="EMBL/GenBank/DDBJ databases">
        <authorList>
            <person name="Moulin Lionel"/>
        </authorList>
    </citation>
    <scope>NUCLEOTIDE SEQUENCE [LARGE SCALE GENOMIC DNA]</scope>
</reference>
<protein>
    <submittedName>
        <fullName evidence="8">Putative aldehyde dehydrogenase DhaS</fullName>
        <ecNumber evidence="8">1.2.1.3</ecNumber>
    </submittedName>
</protein>
<dbReference type="FunFam" id="3.40.605.10:FF:000007">
    <property type="entry name" value="NAD/NADP-dependent betaine aldehyde dehydrogenase"/>
    <property type="match status" value="1"/>
</dbReference>
<sequence length="496" mass="52758">MRADMPLVSFQNTVGGRLQPSADTFESYDPFTGKPWALIPRGGRAEVDAAVASAKAAFRSKDWAGITPTARGKLLVRLAELIAENAERIAAIETRDNGKLITEMTAQLRYIPEWYRYFGGLADKIEGAVLPIDKAGMFAFTRHEPLGVIAAIVPWNSPLLLLTWKLAPLLAAGNTVVIKPSEHASASTLEFVKLFAQAGFPPGVVNTVTGMPQDVGVPLVSHPDVAKIAFTGGEPGGLAVYRAAAEGLKTVTLELGGKSANIVFDDANLESAVNGAISGIFAASGQTCIAGSRLLVQRKIHDRFVAEVIKLAASARMGNPALSETQVGPITTQSQREKVLSYLGIAKREGALCVLGGGKPASDKLAEGWFVEPTIFTGVNNTMRIAREEVFGPILSVIPFDDEEEAFAIANDSPYGLAAGLWTSDMGRALRGAAAMEAGMVWINSYRAVSYMAPFGGYKRSGIGRESGQEAIGAYLQTKTVWIDMAGKTANPFVIR</sequence>
<name>A0A090DCR0_MESPL</name>
<dbReference type="Proteomes" id="UP000045285">
    <property type="component" value="Unassembled WGS sequence"/>
</dbReference>
<keyword evidence="4" id="KW-0558">Oxidation</keyword>
<organism evidence="8 10">
    <name type="scientific">Mesorhizobium plurifarium</name>
    <dbReference type="NCBI Taxonomy" id="69974"/>
    <lineage>
        <taxon>Bacteria</taxon>
        <taxon>Pseudomonadati</taxon>
        <taxon>Pseudomonadota</taxon>
        <taxon>Alphaproteobacteria</taxon>
        <taxon>Hyphomicrobiales</taxon>
        <taxon>Phyllobacteriaceae</taxon>
        <taxon>Mesorhizobium</taxon>
    </lineage>
</organism>
<feature type="domain" description="Aldehyde dehydrogenase" evidence="7">
    <location>
        <begin position="21"/>
        <end position="481"/>
    </location>
</feature>
<dbReference type="PROSITE" id="PS00687">
    <property type="entry name" value="ALDEHYDE_DEHYDR_GLU"/>
    <property type="match status" value="1"/>
</dbReference>
<dbReference type="FunFam" id="3.40.605.10:FF:000026">
    <property type="entry name" value="Aldehyde dehydrogenase, putative"/>
    <property type="match status" value="1"/>
</dbReference>
<dbReference type="AlphaFoldDB" id="A0A090DCR0"/>
<evidence type="ECO:0000256" key="5">
    <source>
        <dbReference type="PROSITE-ProRule" id="PRU10007"/>
    </source>
</evidence>
<dbReference type="Pfam" id="PF00171">
    <property type="entry name" value="Aldedh"/>
    <property type="match status" value="1"/>
</dbReference>
<keyword evidence="2" id="KW-0630">Potassium</keyword>
<dbReference type="PROSITE" id="PS00070">
    <property type="entry name" value="ALDEHYDE_DEHYDR_CYS"/>
    <property type="match status" value="1"/>
</dbReference>
<keyword evidence="10" id="KW-1185">Reference proteome</keyword>
<keyword evidence="3 6" id="KW-0560">Oxidoreductase</keyword>
<dbReference type="EC" id="1.2.1.3" evidence="8"/>
<dbReference type="STRING" id="69974.MPLDJ20_150191"/>
<evidence type="ECO:0000313" key="11">
    <source>
        <dbReference type="Proteomes" id="UP000046122"/>
    </source>
</evidence>
<dbReference type="EMBL" id="CCNE01000016">
    <property type="protein sequence ID" value="CDX56516.1"/>
    <property type="molecule type" value="Genomic_DNA"/>
</dbReference>
<evidence type="ECO:0000256" key="3">
    <source>
        <dbReference type="ARBA" id="ARBA00023002"/>
    </source>
</evidence>
<accession>A0A090DCR0</accession>
<evidence type="ECO:0000256" key="6">
    <source>
        <dbReference type="RuleBase" id="RU003345"/>
    </source>
</evidence>
<dbReference type="InterPro" id="IPR029510">
    <property type="entry name" value="Ald_DH_CS_GLU"/>
</dbReference>
<dbReference type="FunFam" id="3.40.309.10:FF:000012">
    <property type="entry name" value="Betaine aldehyde dehydrogenase"/>
    <property type="match status" value="1"/>
</dbReference>
<dbReference type="InterPro" id="IPR015590">
    <property type="entry name" value="Aldehyde_DH_dom"/>
</dbReference>
<dbReference type="Gene3D" id="3.40.605.10">
    <property type="entry name" value="Aldehyde Dehydrogenase, Chain A, domain 1"/>
    <property type="match status" value="1"/>
</dbReference>
<dbReference type="Proteomes" id="UP000046122">
    <property type="component" value="Unassembled WGS sequence"/>
</dbReference>
<evidence type="ECO:0000313" key="8">
    <source>
        <dbReference type="EMBL" id="CDX13264.1"/>
    </source>
</evidence>
<dbReference type="InterPro" id="IPR016160">
    <property type="entry name" value="Ald_DH_CS_CYS"/>
</dbReference>
<dbReference type="SUPFAM" id="SSF53720">
    <property type="entry name" value="ALDH-like"/>
    <property type="match status" value="1"/>
</dbReference>
<dbReference type="PANTHER" id="PTHR11699">
    <property type="entry name" value="ALDEHYDE DEHYDROGENASE-RELATED"/>
    <property type="match status" value="1"/>
</dbReference>
<dbReference type="EMBL" id="CCMZ01000006">
    <property type="protein sequence ID" value="CDX13264.1"/>
    <property type="molecule type" value="Genomic_DNA"/>
</dbReference>
<comment type="similarity">
    <text evidence="1 6">Belongs to the aldehyde dehydrogenase family.</text>
</comment>
<feature type="active site" evidence="5">
    <location>
        <position position="254"/>
    </location>
</feature>
<dbReference type="InterPro" id="IPR016162">
    <property type="entry name" value="Ald_DH_N"/>
</dbReference>
<evidence type="ECO:0000256" key="4">
    <source>
        <dbReference type="ARBA" id="ARBA00023097"/>
    </source>
</evidence>
<dbReference type="GO" id="GO:0004029">
    <property type="term" value="F:aldehyde dehydrogenase (NAD+) activity"/>
    <property type="evidence" value="ECO:0007669"/>
    <property type="project" value="UniProtKB-EC"/>
</dbReference>
<evidence type="ECO:0000259" key="7">
    <source>
        <dbReference type="Pfam" id="PF00171"/>
    </source>
</evidence>
<evidence type="ECO:0000313" key="10">
    <source>
        <dbReference type="Proteomes" id="UP000045285"/>
    </source>
</evidence>